<evidence type="ECO:0000256" key="3">
    <source>
        <dbReference type="ARBA" id="ARBA00012438"/>
    </source>
</evidence>
<dbReference type="InterPro" id="IPR003594">
    <property type="entry name" value="HATPase_dom"/>
</dbReference>
<reference evidence="11" key="2">
    <citation type="submission" date="2021-04" db="EMBL/GenBank/DDBJ databases">
        <authorList>
            <person name="Gilroy R."/>
        </authorList>
    </citation>
    <scope>NUCLEOTIDE SEQUENCE</scope>
    <source>
        <strain evidence="11">CHK188-4685</strain>
    </source>
</reference>
<evidence type="ECO:0000256" key="7">
    <source>
        <dbReference type="ARBA" id="ARBA00022840"/>
    </source>
</evidence>
<dbReference type="InterPro" id="IPR036097">
    <property type="entry name" value="HisK_dim/P_sf"/>
</dbReference>
<gene>
    <name evidence="11" type="ORF">H9716_09630</name>
</gene>
<dbReference type="InterPro" id="IPR005467">
    <property type="entry name" value="His_kinase_dom"/>
</dbReference>
<dbReference type="CDD" id="cd00082">
    <property type="entry name" value="HisKA"/>
    <property type="match status" value="1"/>
</dbReference>
<dbReference type="Pfam" id="PF02518">
    <property type="entry name" value="HATPase_c"/>
    <property type="match status" value="1"/>
</dbReference>
<dbReference type="GO" id="GO:0007234">
    <property type="term" value="P:osmosensory signaling via phosphorelay pathway"/>
    <property type="evidence" value="ECO:0007669"/>
    <property type="project" value="TreeGrafter"/>
</dbReference>
<reference evidence="11" key="1">
    <citation type="journal article" date="2021" name="PeerJ">
        <title>Extensive microbial diversity within the chicken gut microbiome revealed by metagenomics and culture.</title>
        <authorList>
            <person name="Gilroy R."/>
            <person name="Ravi A."/>
            <person name="Getino M."/>
            <person name="Pursley I."/>
            <person name="Horton D.L."/>
            <person name="Alikhan N.F."/>
            <person name="Baker D."/>
            <person name="Gharbi K."/>
            <person name="Hall N."/>
            <person name="Watson M."/>
            <person name="Adriaenssens E.M."/>
            <person name="Foster-Nyarko E."/>
            <person name="Jarju S."/>
            <person name="Secka A."/>
            <person name="Antonio M."/>
            <person name="Oren A."/>
            <person name="Chaudhuri R.R."/>
            <person name="La Ragione R."/>
            <person name="Hildebrand F."/>
            <person name="Pallen M.J."/>
        </authorList>
    </citation>
    <scope>NUCLEOTIDE SEQUENCE</scope>
    <source>
        <strain evidence="11">CHK188-4685</strain>
    </source>
</reference>
<dbReference type="PROSITE" id="PS50109">
    <property type="entry name" value="HIS_KIN"/>
    <property type="match status" value="1"/>
</dbReference>
<keyword evidence="6 11" id="KW-0418">Kinase</keyword>
<feature type="domain" description="Histidine kinase" evidence="10">
    <location>
        <begin position="237"/>
        <end position="431"/>
    </location>
</feature>
<dbReference type="Gene3D" id="1.10.287.130">
    <property type="match status" value="1"/>
</dbReference>
<dbReference type="InterPro" id="IPR050351">
    <property type="entry name" value="BphY/WalK/GraS-like"/>
</dbReference>
<dbReference type="PANTHER" id="PTHR42878:SF7">
    <property type="entry name" value="SENSOR HISTIDINE KINASE GLRK"/>
    <property type="match status" value="1"/>
</dbReference>
<dbReference type="PANTHER" id="PTHR42878">
    <property type="entry name" value="TWO-COMPONENT HISTIDINE KINASE"/>
    <property type="match status" value="1"/>
</dbReference>
<dbReference type="EC" id="2.7.13.3" evidence="3"/>
<dbReference type="AlphaFoldDB" id="A0A9D2L906"/>
<dbReference type="SUPFAM" id="SSF47384">
    <property type="entry name" value="Homodimeric domain of signal transducing histidine kinase"/>
    <property type="match status" value="1"/>
</dbReference>
<comment type="catalytic activity">
    <reaction evidence="1">
        <text>ATP + protein L-histidine = ADP + protein N-phospho-L-histidine.</text>
        <dbReference type="EC" id="2.7.13.3"/>
    </reaction>
</comment>
<dbReference type="GO" id="GO:0030295">
    <property type="term" value="F:protein kinase activator activity"/>
    <property type="evidence" value="ECO:0007669"/>
    <property type="project" value="TreeGrafter"/>
</dbReference>
<protein>
    <recommendedName>
        <fullName evidence="3">histidine kinase</fullName>
        <ecNumber evidence="3">2.7.13.3</ecNumber>
    </recommendedName>
</protein>
<evidence type="ECO:0000256" key="1">
    <source>
        <dbReference type="ARBA" id="ARBA00000085"/>
    </source>
</evidence>
<feature type="transmembrane region" description="Helical" evidence="9">
    <location>
        <begin position="12"/>
        <end position="34"/>
    </location>
</feature>
<sequence>MKSLMRIYVRYLVTALALIAGFVVIQILILSGIASKLYGNSGADSLRISTAYELLEQEPQKACDYLREQGAAFAMLLDQEGNPCWTYQLPGELDHTYSITQVASFTRWYLSDYPVSVWGGDLGLLVVGYPKGTVWNYYIHQDMKGLMGILTYFMLSIPITIAAAVLILLVCGFRYYRKMRVLADAVGQLALGESVHLPESGAMREISCTINQTSDRLSAQRSQLEQRDLARSEWIRGVSHDIRTPLSLILGYADLIERQLGPADELGKKAGLIRRQSLRIQKLIEDLNLTSRLEYQMQPLRLKEVCPAVVLRKVAADFLNTLSSPERYPFSIQIHPEFERFSLQADEELLFRAFQNILGNSVRHNPGGCHLSAEALMETDRAVIVFSDSGPGLPPPIRRYLNEGILPDPQLHLMGLKIVRQIIEASGGSVSSGPDGCKIFIRFPAPSEAPKTSSKQ</sequence>
<comment type="caution">
    <text evidence="11">The sequence shown here is derived from an EMBL/GenBank/DDBJ whole genome shotgun (WGS) entry which is preliminary data.</text>
</comment>
<comment type="subcellular location">
    <subcellularLocation>
        <location evidence="2">Membrane</location>
    </subcellularLocation>
</comment>
<dbReference type="GO" id="GO:0005524">
    <property type="term" value="F:ATP binding"/>
    <property type="evidence" value="ECO:0007669"/>
    <property type="project" value="UniProtKB-KW"/>
</dbReference>
<dbReference type="SMART" id="SM00387">
    <property type="entry name" value="HATPase_c"/>
    <property type="match status" value="1"/>
</dbReference>
<keyword evidence="9" id="KW-0812">Transmembrane</keyword>
<name>A0A9D2L906_9FIRM</name>
<evidence type="ECO:0000259" key="10">
    <source>
        <dbReference type="PROSITE" id="PS50109"/>
    </source>
</evidence>
<evidence type="ECO:0000313" key="12">
    <source>
        <dbReference type="Proteomes" id="UP000886804"/>
    </source>
</evidence>
<accession>A0A9D2L906</accession>
<proteinExistence type="predicted"/>
<dbReference type="GO" id="GO:0000156">
    <property type="term" value="F:phosphorelay response regulator activity"/>
    <property type="evidence" value="ECO:0007669"/>
    <property type="project" value="TreeGrafter"/>
</dbReference>
<evidence type="ECO:0000256" key="2">
    <source>
        <dbReference type="ARBA" id="ARBA00004370"/>
    </source>
</evidence>
<evidence type="ECO:0000256" key="5">
    <source>
        <dbReference type="ARBA" id="ARBA00022741"/>
    </source>
</evidence>
<keyword evidence="4" id="KW-0808">Transferase</keyword>
<dbReference type="InterPro" id="IPR036890">
    <property type="entry name" value="HATPase_C_sf"/>
</dbReference>
<keyword evidence="5" id="KW-0547">Nucleotide-binding</keyword>
<evidence type="ECO:0000313" key="11">
    <source>
        <dbReference type="EMBL" id="HJB08101.1"/>
    </source>
</evidence>
<dbReference type="InterPro" id="IPR003661">
    <property type="entry name" value="HisK_dim/P_dom"/>
</dbReference>
<dbReference type="SUPFAM" id="SSF55874">
    <property type="entry name" value="ATPase domain of HSP90 chaperone/DNA topoisomerase II/histidine kinase"/>
    <property type="match status" value="1"/>
</dbReference>
<dbReference type="Pfam" id="PF00512">
    <property type="entry name" value="HisKA"/>
    <property type="match status" value="1"/>
</dbReference>
<keyword evidence="9" id="KW-0472">Membrane</keyword>
<evidence type="ECO:0000256" key="9">
    <source>
        <dbReference type="SAM" id="Phobius"/>
    </source>
</evidence>
<feature type="transmembrane region" description="Helical" evidence="9">
    <location>
        <begin position="149"/>
        <end position="171"/>
    </location>
</feature>
<keyword evidence="7" id="KW-0067">ATP-binding</keyword>
<evidence type="ECO:0000256" key="8">
    <source>
        <dbReference type="ARBA" id="ARBA00023012"/>
    </source>
</evidence>
<organism evidence="11 12">
    <name type="scientific">Candidatus Enterocloster faecavium</name>
    <dbReference type="NCBI Taxonomy" id="2838560"/>
    <lineage>
        <taxon>Bacteria</taxon>
        <taxon>Bacillati</taxon>
        <taxon>Bacillota</taxon>
        <taxon>Clostridia</taxon>
        <taxon>Lachnospirales</taxon>
        <taxon>Lachnospiraceae</taxon>
        <taxon>Enterocloster</taxon>
    </lineage>
</organism>
<dbReference type="Gene3D" id="3.30.565.10">
    <property type="entry name" value="Histidine kinase-like ATPase, C-terminal domain"/>
    <property type="match status" value="1"/>
</dbReference>
<evidence type="ECO:0000256" key="6">
    <source>
        <dbReference type="ARBA" id="ARBA00022777"/>
    </source>
</evidence>
<dbReference type="EMBL" id="DWYS01000116">
    <property type="protein sequence ID" value="HJB08101.1"/>
    <property type="molecule type" value="Genomic_DNA"/>
</dbReference>
<dbReference type="SMART" id="SM00388">
    <property type="entry name" value="HisKA"/>
    <property type="match status" value="1"/>
</dbReference>
<keyword evidence="8" id="KW-0902">Two-component regulatory system</keyword>
<dbReference type="Proteomes" id="UP000886804">
    <property type="component" value="Unassembled WGS sequence"/>
</dbReference>
<evidence type="ECO:0000256" key="4">
    <source>
        <dbReference type="ARBA" id="ARBA00022679"/>
    </source>
</evidence>
<dbReference type="GO" id="GO:0000155">
    <property type="term" value="F:phosphorelay sensor kinase activity"/>
    <property type="evidence" value="ECO:0007669"/>
    <property type="project" value="InterPro"/>
</dbReference>
<keyword evidence="9" id="KW-1133">Transmembrane helix</keyword>